<feature type="domain" description="Polysaccharide chain length determinant N-terminal" evidence="13">
    <location>
        <begin position="4"/>
        <end position="93"/>
    </location>
</feature>
<dbReference type="Proteomes" id="UP001290462">
    <property type="component" value="Unassembled WGS sequence"/>
</dbReference>
<keyword evidence="7" id="KW-0972">Capsule biogenesis/degradation</keyword>
<comment type="function">
    <text evidence="11">Required for CpsD phosphorylation. Involved in the regulation of capsular polysaccharide biosynthesis. May be part of a complex that directs the coordinated polymerization and export to the cell surface of the capsular polysaccharide.</text>
</comment>
<gene>
    <name evidence="14" type="ORF">RAK27_02040</name>
</gene>
<dbReference type="GO" id="GO:0005886">
    <property type="term" value="C:plasma membrane"/>
    <property type="evidence" value="ECO:0007669"/>
    <property type="project" value="UniProtKB-SubCell"/>
</dbReference>
<dbReference type="GO" id="GO:0004713">
    <property type="term" value="F:protein tyrosine kinase activity"/>
    <property type="evidence" value="ECO:0007669"/>
    <property type="project" value="TreeGrafter"/>
</dbReference>
<comment type="subcellular location">
    <subcellularLocation>
        <location evidence="1">Cell membrane</location>
        <topology evidence="1">Multi-pass membrane protein</topology>
    </subcellularLocation>
</comment>
<comment type="pathway">
    <text evidence="2">Capsule biogenesis; capsule polysaccharide biosynthesis.</text>
</comment>
<keyword evidence="9 12" id="KW-0472">Membrane</keyword>
<name>A0AAW9K0Y6_CARML</name>
<keyword evidence="5" id="KW-1003">Cell membrane</keyword>
<evidence type="ECO:0000256" key="7">
    <source>
        <dbReference type="ARBA" id="ARBA00022903"/>
    </source>
</evidence>
<keyword evidence="10" id="KW-0270">Exopolysaccharide synthesis</keyword>
<dbReference type="PANTHER" id="PTHR32309">
    <property type="entry name" value="TYROSINE-PROTEIN KINASE"/>
    <property type="match status" value="1"/>
</dbReference>
<sequence>MDESISFSMIITLLKNKIYIILSFMAVGILAGLLFSFFFLTPNYKSTVQIIVAQDTESQIVQNTEVQANIQLVNTYNEIIKSPFIIEKVVAELDDNYTVSSLSKMIKVRNETNSQVINISVEAETKKESIHLANVVAQKFKENASEVIKIGSIHILSNSKYSTISTRKSPVVYTGIAGIAGTITGILVSFLLVGLDTTIKKEEDILEQLGIPVLGSIGKIQ</sequence>
<dbReference type="RefSeq" id="WP_322808369.1">
    <property type="nucleotide sequence ID" value="NZ_JAVBVO010000001.1"/>
</dbReference>
<accession>A0AAW9K0Y6</accession>
<evidence type="ECO:0000256" key="9">
    <source>
        <dbReference type="ARBA" id="ARBA00023136"/>
    </source>
</evidence>
<evidence type="ECO:0000256" key="6">
    <source>
        <dbReference type="ARBA" id="ARBA00022692"/>
    </source>
</evidence>
<keyword evidence="6 12" id="KW-0812">Transmembrane</keyword>
<dbReference type="InterPro" id="IPR050445">
    <property type="entry name" value="Bact_polysacc_biosynth/exp"/>
</dbReference>
<organism evidence="14 15">
    <name type="scientific">Carnobacterium maltaromaticum</name>
    <name type="common">Carnobacterium piscicola</name>
    <dbReference type="NCBI Taxonomy" id="2751"/>
    <lineage>
        <taxon>Bacteria</taxon>
        <taxon>Bacillati</taxon>
        <taxon>Bacillota</taxon>
        <taxon>Bacilli</taxon>
        <taxon>Lactobacillales</taxon>
        <taxon>Carnobacteriaceae</taxon>
        <taxon>Carnobacterium</taxon>
    </lineage>
</organism>
<feature type="transmembrane region" description="Helical" evidence="12">
    <location>
        <begin position="18"/>
        <end position="40"/>
    </location>
</feature>
<keyword evidence="8 12" id="KW-1133">Transmembrane helix</keyword>
<evidence type="ECO:0000256" key="12">
    <source>
        <dbReference type="SAM" id="Phobius"/>
    </source>
</evidence>
<evidence type="ECO:0000256" key="4">
    <source>
        <dbReference type="ARBA" id="ARBA00020739"/>
    </source>
</evidence>
<evidence type="ECO:0000313" key="15">
    <source>
        <dbReference type="Proteomes" id="UP001290462"/>
    </source>
</evidence>
<feature type="transmembrane region" description="Helical" evidence="12">
    <location>
        <begin position="171"/>
        <end position="193"/>
    </location>
</feature>
<reference evidence="14" key="1">
    <citation type="submission" date="2023-08" db="EMBL/GenBank/DDBJ databases">
        <title>Genomic characterization of piscicolin 126 produced by Carnobacterium maltaromaticum CM22 strain isolated from salmon (Salmo salar).</title>
        <authorList>
            <person name="Gonzalez-Gragera E."/>
            <person name="Garcia-Lopez J.D."/>
            <person name="Teso-Perez C."/>
            <person name="Gimenez-Hernandez I."/>
            <person name="Peralta-Sanchez J.M."/>
            <person name="Valdivia E."/>
            <person name="Montalban-Lopez M."/>
            <person name="Martin-Platero A.M."/>
            <person name="Banos A."/>
            <person name="Martinez-Bueno M."/>
        </authorList>
    </citation>
    <scope>NUCLEOTIDE SEQUENCE</scope>
    <source>
        <strain evidence="14">CM22</strain>
    </source>
</reference>
<evidence type="ECO:0000256" key="1">
    <source>
        <dbReference type="ARBA" id="ARBA00004651"/>
    </source>
</evidence>
<evidence type="ECO:0000313" key="14">
    <source>
        <dbReference type="EMBL" id="MDZ5757437.1"/>
    </source>
</evidence>
<dbReference type="GO" id="GO:0000271">
    <property type="term" value="P:polysaccharide biosynthetic process"/>
    <property type="evidence" value="ECO:0007669"/>
    <property type="project" value="UniProtKB-KW"/>
</dbReference>
<dbReference type="AlphaFoldDB" id="A0AAW9K0Y6"/>
<comment type="caution">
    <text evidence="14">The sequence shown here is derived from an EMBL/GenBank/DDBJ whole genome shotgun (WGS) entry which is preliminary data.</text>
</comment>
<dbReference type="Pfam" id="PF02706">
    <property type="entry name" value="Wzz"/>
    <property type="match status" value="1"/>
</dbReference>
<evidence type="ECO:0000256" key="3">
    <source>
        <dbReference type="ARBA" id="ARBA00006683"/>
    </source>
</evidence>
<evidence type="ECO:0000256" key="2">
    <source>
        <dbReference type="ARBA" id="ARBA00005132"/>
    </source>
</evidence>
<proteinExistence type="inferred from homology"/>
<evidence type="ECO:0000259" key="13">
    <source>
        <dbReference type="Pfam" id="PF02706"/>
    </source>
</evidence>
<protein>
    <recommendedName>
        <fullName evidence="4">Capsular polysaccharide biosynthesis protein CpsC</fullName>
    </recommendedName>
</protein>
<evidence type="ECO:0000256" key="11">
    <source>
        <dbReference type="ARBA" id="ARBA00045736"/>
    </source>
</evidence>
<evidence type="ECO:0000256" key="10">
    <source>
        <dbReference type="ARBA" id="ARBA00023169"/>
    </source>
</evidence>
<dbReference type="PANTHER" id="PTHR32309:SF13">
    <property type="entry name" value="FERRIC ENTEROBACTIN TRANSPORT PROTEIN FEPE"/>
    <property type="match status" value="1"/>
</dbReference>
<dbReference type="EMBL" id="JAVBVO010000001">
    <property type="protein sequence ID" value="MDZ5757437.1"/>
    <property type="molecule type" value="Genomic_DNA"/>
</dbReference>
<comment type="similarity">
    <text evidence="3">Belongs to the CpsC/CapA family.</text>
</comment>
<dbReference type="InterPro" id="IPR003856">
    <property type="entry name" value="LPS_length_determ_N"/>
</dbReference>
<evidence type="ECO:0000256" key="8">
    <source>
        <dbReference type="ARBA" id="ARBA00022989"/>
    </source>
</evidence>
<evidence type="ECO:0000256" key="5">
    <source>
        <dbReference type="ARBA" id="ARBA00022475"/>
    </source>
</evidence>